<organism evidence="1 2">
    <name type="scientific">Haematobacter genomosp. 1</name>
    <dbReference type="NCBI Taxonomy" id="366618"/>
    <lineage>
        <taxon>Bacteria</taxon>
        <taxon>Pseudomonadati</taxon>
        <taxon>Pseudomonadota</taxon>
        <taxon>Alphaproteobacteria</taxon>
        <taxon>Rhodobacterales</taxon>
        <taxon>Paracoccaceae</taxon>
        <taxon>Haematobacter</taxon>
    </lineage>
</organism>
<evidence type="ECO:0000313" key="2">
    <source>
        <dbReference type="Proteomes" id="UP000196878"/>
    </source>
</evidence>
<dbReference type="RefSeq" id="WP_088216054.1">
    <property type="nucleotide sequence ID" value="NZ_NIPW01000027.1"/>
</dbReference>
<comment type="caution">
    <text evidence="1">The sequence shown here is derived from an EMBL/GenBank/DDBJ whole genome shotgun (WGS) entry which is preliminary data.</text>
</comment>
<dbReference type="OrthoDB" id="159745at2"/>
<proteinExistence type="predicted"/>
<sequence length="178" mass="18117">MTGLDAFDPADRDRIAAMPMFAGMAVTAADPSGLFGAIKESAAMAQALNKARDSKDNPLITAAVESFSSPEGRSAVTTLLKDGVKGKDPKGIVDSLIGEISRLSGIIAEKAPDAAPGFNSWLIDIAQSVAEASKEGGFLGFGGVKVSPEETATIERLKTALSGTATPAATTQTPPPVA</sequence>
<reference evidence="1 2" key="1">
    <citation type="submission" date="2016-12" db="EMBL/GenBank/DDBJ databases">
        <title>Comparison of Traditional DNA-DNA Hybridization with In Silico Genomic Analysis.</title>
        <authorList>
            <person name="Nicholson A.C."/>
            <person name="Humrighouse B.W."/>
            <person name="Graziano J."/>
            <person name="Lasker B."/>
            <person name="Whitney A.M."/>
            <person name="Mcquiston J.R."/>
        </authorList>
    </citation>
    <scope>NUCLEOTIDE SEQUENCE [LARGE SCALE GENOMIC DNA]</scope>
    <source>
        <strain evidence="1 2">H2240</strain>
    </source>
</reference>
<dbReference type="Proteomes" id="UP000196878">
    <property type="component" value="Unassembled WGS sequence"/>
</dbReference>
<protein>
    <submittedName>
        <fullName evidence="1">Uncharacterized protein</fullName>
    </submittedName>
</protein>
<evidence type="ECO:0000313" key="1">
    <source>
        <dbReference type="EMBL" id="OWJ76616.1"/>
    </source>
</evidence>
<gene>
    <name evidence="1" type="ORF">CDV49_14075</name>
</gene>
<dbReference type="AlphaFoldDB" id="A0A212A9F1"/>
<accession>A0A212A9F1</accession>
<dbReference type="EMBL" id="NIPW01000027">
    <property type="protein sequence ID" value="OWJ76616.1"/>
    <property type="molecule type" value="Genomic_DNA"/>
</dbReference>
<keyword evidence="2" id="KW-1185">Reference proteome</keyword>
<name>A0A212A9F1_9RHOB</name>